<dbReference type="InterPro" id="IPR001258">
    <property type="entry name" value="NHL_repeat"/>
</dbReference>
<accession>A0A562ZVB0</accession>
<organism evidence="2 3">
    <name type="scientific">Caenimonas sedimenti</name>
    <dbReference type="NCBI Taxonomy" id="2596921"/>
    <lineage>
        <taxon>Bacteria</taxon>
        <taxon>Pseudomonadati</taxon>
        <taxon>Pseudomonadota</taxon>
        <taxon>Betaproteobacteria</taxon>
        <taxon>Burkholderiales</taxon>
        <taxon>Comamonadaceae</taxon>
        <taxon>Caenimonas</taxon>
    </lineage>
</organism>
<comment type="caution">
    <text evidence="2">The sequence shown here is derived from an EMBL/GenBank/DDBJ whole genome shotgun (WGS) entry which is preliminary data.</text>
</comment>
<dbReference type="InterPro" id="IPR011042">
    <property type="entry name" value="6-blade_b-propeller_TolB-like"/>
</dbReference>
<evidence type="ECO:0008006" key="4">
    <source>
        <dbReference type="Google" id="ProtNLM"/>
    </source>
</evidence>
<protein>
    <recommendedName>
        <fullName evidence="4">SMP-30/Gluconolactonase/LRE-like region domain-containing protein</fullName>
    </recommendedName>
</protein>
<gene>
    <name evidence="2" type="ORF">FN976_06790</name>
</gene>
<dbReference type="EMBL" id="VOBQ01000004">
    <property type="protein sequence ID" value="TWO72403.1"/>
    <property type="molecule type" value="Genomic_DNA"/>
</dbReference>
<dbReference type="AlphaFoldDB" id="A0A562ZVB0"/>
<dbReference type="Gene3D" id="2.120.10.30">
    <property type="entry name" value="TolB, C-terminal domain"/>
    <property type="match status" value="4"/>
</dbReference>
<evidence type="ECO:0000256" key="1">
    <source>
        <dbReference type="ARBA" id="ARBA00022737"/>
    </source>
</evidence>
<proteinExistence type="predicted"/>
<dbReference type="Proteomes" id="UP000318199">
    <property type="component" value="Unassembled WGS sequence"/>
</dbReference>
<name>A0A562ZVB0_9BURK</name>
<dbReference type="PANTHER" id="PTHR13833">
    <property type="match status" value="1"/>
</dbReference>
<dbReference type="SUPFAM" id="SSF101898">
    <property type="entry name" value="NHL repeat"/>
    <property type="match status" value="2"/>
</dbReference>
<evidence type="ECO:0000313" key="3">
    <source>
        <dbReference type="Proteomes" id="UP000318199"/>
    </source>
</evidence>
<dbReference type="OrthoDB" id="9774579at2"/>
<dbReference type="Pfam" id="PF01436">
    <property type="entry name" value="NHL"/>
    <property type="match status" value="3"/>
</dbReference>
<dbReference type="PANTHER" id="PTHR13833:SF71">
    <property type="entry name" value="NHL DOMAIN-CONTAINING PROTEIN"/>
    <property type="match status" value="1"/>
</dbReference>
<keyword evidence="3" id="KW-1185">Reference proteome</keyword>
<reference evidence="2 3" key="1">
    <citation type="submission" date="2019-07" db="EMBL/GenBank/DDBJ databases">
        <title>Caenimonas sedimenti sp. nov., isolated from activated sludge.</title>
        <authorList>
            <person name="Xu J."/>
        </authorList>
    </citation>
    <scope>NUCLEOTIDE SEQUENCE [LARGE SCALE GENOMIC DNA]</scope>
    <source>
        <strain evidence="2 3">HX-9-20</strain>
    </source>
</reference>
<evidence type="ECO:0000313" key="2">
    <source>
        <dbReference type="EMBL" id="TWO72403.1"/>
    </source>
</evidence>
<sequence length="693" mass="69913">MRPCVISRGGAMLILLRPIQTRRPMQIQTLLLRWRVAAPWLMAAALVACGGGGGSPGENPPPAAQITLLAGSLQSAGTADGIGTAAQFNGPRAAAQAPDGTIFVADTGNHTIRRIAPDGAVSTLAGAAGQAGAADGAATSARFSSPSGIVRSAQGELFVADTGNHTIRRIAIDGTVFTLAGSAGQRGAVDGTGAAARFDAPRSLAFHADGTLLVADRSGAIRRVRTDGQVTTFAGQLGQSGFVVADGTAARFTILNGIAVDGAGNVVVSEFDAAGSTSVGRLRRFDSLARALPWGARPQGVVEVPMPMGIAALGSGEVLVASSGVFAPVPSVNDVHNSILRIDLAGESRVIAGENGPLGRGSADGPGAAARFNHPEGVAVGIGGRILVADTQNHAIRQIDDRGLVTTVAGGAGIGLVDGGGAAARFHAPASIAALPDGSFLVADSGNARVRRVTRSGQVSTLTFTGEAGTPATGSFQTLGRSVTALAASPQGDVYASRVFTNSLYDLVEIEGTVVRSLLPVWSPVLAAGRDGSLYFASGGGATLDRLRADGTREVLASGFQSAALAVNEAGTVYSAGFDHVIRTVSPAGQVRVLAGAAGQAGANDGDLQSVRFNQPRALTLDAAGRLYVADATGIRRIGVDGSVERIVGGAGQVGAGDDPLLRAVRRIMGLAWLDGVLYATVDHAVLRIDAAR</sequence>
<keyword evidence="1" id="KW-0677">Repeat</keyword>